<dbReference type="Pfam" id="PF00232">
    <property type="entry name" value="Glyco_hydro_1"/>
    <property type="match status" value="1"/>
</dbReference>
<evidence type="ECO:0000256" key="3">
    <source>
        <dbReference type="ARBA" id="ARBA00023295"/>
    </source>
</evidence>
<comment type="caution">
    <text evidence="5">The sequence shown here is derived from an EMBL/GenBank/DDBJ whole genome shotgun (WGS) entry which is preliminary data.</text>
</comment>
<name>A0A4R8WQY8_9MICO</name>
<evidence type="ECO:0000256" key="1">
    <source>
        <dbReference type="ARBA" id="ARBA00010838"/>
    </source>
</evidence>
<dbReference type="Gene3D" id="3.20.20.80">
    <property type="entry name" value="Glycosidases"/>
    <property type="match status" value="1"/>
</dbReference>
<dbReference type="OrthoDB" id="9765195at2"/>
<organism evidence="5 6">
    <name type="scientific">Cryobacterium algoritolerans</name>
    <dbReference type="NCBI Taxonomy" id="1259184"/>
    <lineage>
        <taxon>Bacteria</taxon>
        <taxon>Bacillati</taxon>
        <taxon>Actinomycetota</taxon>
        <taxon>Actinomycetes</taxon>
        <taxon>Micrococcales</taxon>
        <taxon>Microbacteriaceae</taxon>
        <taxon>Cryobacterium</taxon>
    </lineage>
</organism>
<dbReference type="PANTHER" id="PTHR10353:SF36">
    <property type="entry name" value="LP05116P"/>
    <property type="match status" value="1"/>
</dbReference>
<keyword evidence="3" id="KW-0326">Glycosidase</keyword>
<gene>
    <name evidence="5" type="ORF">E3O19_10480</name>
</gene>
<dbReference type="GO" id="GO:0016052">
    <property type="term" value="P:carbohydrate catabolic process"/>
    <property type="evidence" value="ECO:0007669"/>
    <property type="project" value="TreeGrafter"/>
</dbReference>
<dbReference type="PRINTS" id="PR00131">
    <property type="entry name" value="GLHYDRLASE1"/>
</dbReference>
<sequence length="490" mass="53070">MSTKPARSNTPAARAWPHRARELGDRLPAGFVIGTGTSAFQIEGGARDGGRGESSWDPFTATAGRIMDGSNASVAADHFHRLDEDVTLLRELGADAYRFSFAWSRVQPDGRGALNRTGLAFYDRLLDGLLAAGISPMATLFHWDTPLRLRGGWLGRDTALRFGDYAHMLGEVFGDRIDSWITLNDPATVFLNGYALGTDAPGETRRFAALPAAHHQLLGHGLAVQGLRAADVGGRIGIANLHTPVQADSGREADEVAAVLFDVLHNRLFADAVLLGRYPEPPEPYALDLRMLLETDPDDLRTIHQPLDFYGLNYLQPSRIKAGPAAPKTPAGPPRYPGKTETTVSFPFHVIPFREFPVTGAGAAIAPEYLGVALGELHTRYGDRLPPVYITASGAGFADAADRDGAVDDPARIDYLAEHLIAALDAVAPGGVADGVDLRGYVVRSLLDGFEWTAGYTQRYGLVHVDFLDGNRKRTPKSSYRWLQQVLADR</sequence>
<evidence type="ECO:0000256" key="2">
    <source>
        <dbReference type="ARBA" id="ARBA00022801"/>
    </source>
</evidence>
<dbReference type="SUPFAM" id="SSF51445">
    <property type="entry name" value="(Trans)glycosidases"/>
    <property type="match status" value="1"/>
</dbReference>
<evidence type="ECO:0000256" key="4">
    <source>
        <dbReference type="RuleBase" id="RU003690"/>
    </source>
</evidence>
<keyword evidence="2 5" id="KW-0378">Hydrolase</keyword>
<evidence type="ECO:0000313" key="5">
    <source>
        <dbReference type="EMBL" id="TFC14615.1"/>
    </source>
</evidence>
<dbReference type="InterPro" id="IPR017853">
    <property type="entry name" value="GH"/>
</dbReference>
<proteinExistence type="inferred from homology"/>
<keyword evidence="6" id="KW-1185">Reference proteome</keyword>
<evidence type="ECO:0000313" key="6">
    <source>
        <dbReference type="Proteomes" id="UP000298412"/>
    </source>
</evidence>
<accession>A0A4R8WQY8</accession>
<dbReference type="GO" id="GO:0008422">
    <property type="term" value="F:beta-glucosidase activity"/>
    <property type="evidence" value="ECO:0007669"/>
    <property type="project" value="TreeGrafter"/>
</dbReference>
<dbReference type="RefSeq" id="WP_134567372.1">
    <property type="nucleotide sequence ID" value="NZ_SOFP01000047.1"/>
</dbReference>
<dbReference type="GO" id="GO:0005829">
    <property type="term" value="C:cytosol"/>
    <property type="evidence" value="ECO:0007669"/>
    <property type="project" value="TreeGrafter"/>
</dbReference>
<dbReference type="InterPro" id="IPR001360">
    <property type="entry name" value="Glyco_hydro_1"/>
</dbReference>
<comment type="similarity">
    <text evidence="1 4">Belongs to the glycosyl hydrolase 1 family.</text>
</comment>
<dbReference type="AlphaFoldDB" id="A0A4R8WQY8"/>
<protein>
    <submittedName>
        <fullName evidence="5">Glycosyl hydrolase family protein</fullName>
    </submittedName>
</protein>
<dbReference type="PANTHER" id="PTHR10353">
    <property type="entry name" value="GLYCOSYL HYDROLASE"/>
    <property type="match status" value="1"/>
</dbReference>
<dbReference type="EMBL" id="SOFP01000047">
    <property type="protein sequence ID" value="TFC14615.1"/>
    <property type="molecule type" value="Genomic_DNA"/>
</dbReference>
<reference evidence="5 6" key="1">
    <citation type="submission" date="2019-03" db="EMBL/GenBank/DDBJ databases">
        <title>Genomics of glacier-inhabiting Cryobacterium strains.</title>
        <authorList>
            <person name="Liu Q."/>
            <person name="Xin Y.-H."/>
        </authorList>
    </citation>
    <scope>NUCLEOTIDE SEQUENCE [LARGE SCALE GENOMIC DNA]</scope>
    <source>
        <strain evidence="5 6">MDT1-3</strain>
    </source>
</reference>
<dbReference type="Proteomes" id="UP000298412">
    <property type="component" value="Unassembled WGS sequence"/>
</dbReference>